<proteinExistence type="predicted"/>
<dbReference type="Proteomes" id="UP000480178">
    <property type="component" value="Chromosome"/>
</dbReference>
<organism evidence="1 2">
    <name type="scientific">Rhodocytophaga rosea</name>
    <dbReference type="NCBI Taxonomy" id="2704465"/>
    <lineage>
        <taxon>Bacteria</taxon>
        <taxon>Pseudomonadati</taxon>
        <taxon>Bacteroidota</taxon>
        <taxon>Cytophagia</taxon>
        <taxon>Cytophagales</taxon>
        <taxon>Rhodocytophagaceae</taxon>
        <taxon>Rhodocytophaga</taxon>
    </lineage>
</organism>
<protein>
    <submittedName>
        <fullName evidence="1">Uncharacterized protein</fullName>
    </submittedName>
</protein>
<dbReference type="KEGG" id="rhoz:GXP67_23260"/>
<name>A0A6C0GMT2_9BACT</name>
<sequence length="119" mass="13554">MSKKANILHIISLFLVVLTLIGTVAAKSSLLQKAGNKTVSVKKTHKQEPEQQHTVIIQAVSFEAIVSFVHFNLSQEFYFDFTQTFSRLLLFKHFSVEQPLFLLSYFTNTFCHHIAINAP</sequence>
<keyword evidence="2" id="KW-1185">Reference proteome</keyword>
<reference evidence="1 2" key="1">
    <citation type="submission" date="2020-01" db="EMBL/GenBank/DDBJ databases">
        <authorList>
            <person name="Kim M.K."/>
        </authorList>
    </citation>
    <scope>NUCLEOTIDE SEQUENCE [LARGE SCALE GENOMIC DNA]</scope>
    <source>
        <strain evidence="1 2">172606-1</strain>
    </source>
</reference>
<gene>
    <name evidence="1" type="ORF">GXP67_23260</name>
</gene>
<evidence type="ECO:0000313" key="2">
    <source>
        <dbReference type="Proteomes" id="UP000480178"/>
    </source>
</evidence>
<evidence type="ECO:0000313" key="1">
    <source>
        <dbReference type="EMBL" id="QHT69348.1"/>
    </source>
</evidence>
<accession>A0A6C0GMT2</accession>
<dbReference type="AlphaFoldDB" id="A0A6C0GMT2"/>
<dbReference type="EMBL" id="CP048222">
    <property type="protein sequence ID" value="QHT69348.1"/>
    <property type="molecule type" value="Genomic_DNA"/>
</dbReference>
<dbReference type="RefSeq" id="WP_162445337.1">
    <property type="nucleotide sequence ID" value="NZ_CP048222.1"/>
</dbReference>